<feature type="transmembrane region" description="Helical" evidence="1">
    <location>
        <begin position="226"/>
        <end position="250"/>
    </location>
</feature>
<organism evidence="2 3">
    <name type="scientific">Klenkia brasiliensis</name>
    <dbReference type="NCBI Taxonomy" id="333142"/>
    <lineage>
        <taxon>Bacteria</taxon>
        <taxon>Bacillati</taxon>
        <taxon>Actinomycetota</taxon>
        <taxon>Actinomycetes</taxon>
        <taxon>Geodermatophilales</taxon>
        <taxon>Geodermatophilaceae</taxon>
        <taxon>Klenkia</taxon>
    </lineage>
</organism>
<feature type="transmembrane region" description="Helical" evidence="1">
    <location>
        <begin position="143"/>
        <end position="163"/>
    </location>
</feature>
<protein>
    <submittedName>
        <fullName evidence="2">Uncharacterized membrane-anchored protein</fullName>
    </submittedName>
</protein>
<evidence type="ECO:0000313" key="3">
    <source>
        <dbReference type="Proteomes" id="UP000198863"/>
    </source>
</evidence>
<feature type="transmembrane region" description="Helical" evidence="1">
    <location>
        <begin position="74"/>
        <end position="93"/>
    </location>
</feature>
<dbReference type="InterPro" id="IPR007136">
    <property type="entry name" value="DUF347"/>
</dbReference>
<dbReference type="AlphaFoldDB" id="A0A1G7USG4"/>
<dbReference type="OrthoDB" id="9794709at2"/>
<keyword evidence="1" id="KW-1133">Transmembrane helix</keyword>
<keyword evidence="1" id="KW-0812">Transmembrane</keyword>
<feature type="transmembrane region" description="Helical" evidence="1">
    <location>
        <begin position="46"/>
        <end position="67"/>
    </location>
</feature>
<feature type="transmembrane region" description="Helical" evidence="1">
    <location>
        <begin position="197"/>
        <end position="214"/>
    </location>
</feature>
<reference evidence="3" key="1">
    <citation type="submission" date="2016-10" db="EMBL/GenBank/DDBJ databases">
        <authorList>
            <person name="Varghese N."/>
            <person name="Submissions S."/>
        </authorList>
    </citation>
    <scope>NUCLEOTIDE SEQUENCE [LARGE SCALE GENOMIC DNA]</scope>
    <source>
        <strain evidence="3">DSM 44526</strain>
    </source>
</reference>
<keyword evidence="3" id="KW-1185">Reference proteome</keyword>
<accession>A0A1G7USG4</accession>
<name>A0A1G7USG4_9ACTN</name>
<sequence>MTTPLAPSTGRALLNKVPEVTIWFWVIKILATTVGETAADYLNDTLGFGLTNTTLVIGAVFLVVLGFQFRARRYIAPLYWATVVLISVVGTLITDNLTDNLGVPLEATTAVFAVALGLTFAGWYASERTLSIHSIVTRRREAFYWLAILFTFALGTAAGDLTAERLGAGYWLSALLFAALIGAVAASHLVFKANAVLTFWIAYVLTRPLGASLGDGFSQDKVDGGLGLGTTLTSVLFLVTIVAVVTYLAVSKRDQLPPVETDAVRQG</sequence>
<dbReference type="Pfam" id="PF03988">
    <property type="entry name" value="DUF347"/>
    <property type="match status" value="4"/>
</dbReference>
<evidence type="ECO:0000313" key="2">
    <source>
        <dbReference type="EMBL" id="SDG50426.1"/>
    </source>
</evidence>
<evidence type="ECO:0000256" key="1">
    <source>
        <dbReference type="SAM" id="Phobius"/>
    </source>
</evidence>
<dbReference type="Proteomes" id="UP000198863">
    <property type="component" value="Unassembled WGS sequence"/>
</dbReference>
<dbReference type="EMBL" id="FNCF01000004">
    <property type="protein sequence ID" value="SDG50426.1"/>
    <property type="molecule type" value="Genomic_DNA"/>
</dbReference>
<gene>
    <name evidence="2" type="ORF">SAMN05660324_2752</name>
</gene>
<dbReference type="RefSeq" id="WP_091063704.1">
    <property type="nucleotide sequence ID" value="NZ_FNCF01000004.1"/>
</dbReference>
<feature type="transmembrane region" description="Helical" evidence="1">
    <location>
        <begin position="105"/>
        <end position="123"/>
    </location>
</feature>
<proteinExistence type="predicted"/>
<feature type="transmembrane region" description="Helical" evidence="1">
    <location>
        <begin position="169"/>
        <end position="190"/>
    </location>
</feature>
<keyword evidence="1" id="KW-0472">Membrane</keyword>